<dbReference type="InterPro" id="IPR023214">
    <property type="entry name" value="HAD_sf"/>
</dbReference>
<dbReference type="STRING" id="1797690.A3B23_02670"/>
<evidence type="ECO:0000313" key="5">
    <source>
        <dbReference type="EMBL" id="OGY60263.1"/>
    </source>
</evidence>
<dbReference type="InterPro" id="IPR036412">
    <property type="entry name" value="HAD-like_sf"/>
</dbReference>
<dbReference type="EC" id="3.1.3.12" evidence="4"/>
<evidence type="ECO:0000256" key="1">
    <source>
        <dbReference type="ARBA" id="ARBA00005199"/>
    </source>
</evidence>
<dbReference type="PANTHER" id="PTHR43768">
    <property type="entry name" value="TREHALOSE 6-PHOSPHATE PHOSPHATASE"/>
    <property type="match status" value="1"/>
</dbReference>
<reference evidence="5 6" key="1">
    <citation type="journal article" date="2016" name="Nat. Commun.">
        <title>Thousands of microbial genomes shed light on interconnected biogeochemical processes in an aquifer system.</title>
        <authorList>
            <person name="Anantharaman K."/>
            <person name="Brown C.T."/>
            <person name="Hug L.A."/>
            <person name="Sharon I."/>
            <person name="Castelle C.J."/>
            <person name="Probst A.J."/>
            <person name="Thomas B.C."/>
            <person name="Singh A."/>
            <person name="Wilkins M.J."/>
            <person name="Karaoz U."/>
            <person name="Brodie E.L."/>
            <person name="Williams K.H."/>
            <person name="Hubbard S.S."/>
            <person name="Banfield J.F."/>
        </authorList>
    </citation>
    <scope>NUCLEOTIDE SEQUENCE [LARGE SCALE GENOMIC DNA]</scope>
</reference>
<dbReference type="NCBIfam" id="TIGR00685">
    <property type="entry name" value="T6PP"/>
    <property type="match status" value="1"/>
</dbReference>
<comment type="similarity">
    <text evidence="2 4">Belongs to the trehalose phosphatase family.</text>
</comment>
<dbReference type="InterPro" id="IPR003337">
    <property type="entry name" value="Trehalose_PPase"/>
</dbReference>
<evidence type="ECO:0000313" key="6">
    <source>
        <dbReference type="Proteomes" id="UP000178744"/>
    </source>
</evidence>
<gene>
    <name evidence="5" type="ORF">A3B23_02670</name>
</gene>
<dbReference type="GO" id="GO:0005992">
    <property type="term" value="P:trehalose biosynthetic process"/>
    <property type="evidence" value="ECO:0007669"/>
    <property type="project" value="UniProtKB-UniPathway"/>
</dbReference>
<dbReference type="AlphaFoldDB" id="A0A1G1Z6K5"/>
<dbReference type="InterPro" id="IPR006379">
    <property type="entry name" value="HAD-SF_hydro_IIB"/>
</dbReference>
<dbReference type="InterPro" id="IPR044651">
    <property type="entry name" value="OTSB-like"/>
</dbReference>
<dbReference type="Gene3D" id="3.40.50.1000">
    <property type="entry name" value="HAD superfamily/HAD-like"/>
    <property type="match status" value="1"/>
</dbReference>
<keyword evidence="4" id="KW-0479">Metal-binding</keyword>
<comment type="catalytic activity">
    <reaction evidence="4">
        <text>alpha,alpha-trehalose 6-phosphate + H2O = alpha,alpha-trehalose + phosphate</text>
        <dbReference type="Rhea" id="RHEA:23420"/>
        <dbReference type="ChEBI" id="CHEBI:15377"/>
        <dbReference type="ChEBI" id="CHEBI:16551"/>
        <dbReference type="ChEBI" id="CHEBI:43474"/>
        <dbReference type="ChEBI" id="CHEBI:58429"/>
        <dbReference type="EC" id="3.1.3.12"/>
    </reaction>
</comment>
<accession>A0A1G1Z6K5</accession>
<comment type="caution">
    <text evidence="5">The sequence shown here is derived from an EMBL/GenBank/DDBJ whole genome shotgun (WGS) entry which is preliminary data.</text>
</comment>
<dbReference type="SUPFAM" id="SSF56784">
    <property type="entry name" value="HAD-like"/>
    <property type="match status" value="1"/>
</dbReference>
<evidence type="ECO:0000256" key="4">
    <source>
        <dbReference type="RuleBase" id="RU361117"/>
    </source>
</evidence>
<evidence type="ECO:0000256" key="3">
    <source>
        <dbReference type="ARBA" id="ARBA00022801"/>
    </source>
</evidence>
<dbReference type="Gene3D" id="3.30.70.1020">
    <property type="entry name" value="Trehalose-6-phosphate phosphatase related protein, domain 2"/>
    <property type="match status" value="1"/>
</dbReference>
<sequence>MRYLNENLKKKITDQALGSGRVFLLLDYDGTLAPIVARPELAKLREPVRRLLNKLVNQRGISIGIITGRTIREMKSIIHLKKMIYAGNHGLELEGPDFSYTHAKAKRYRGILKKIAAELKPLSKSFPRTFLEDKGVTLTYHFRLLEARRAPDLKAEILKRESLRIKKGLIKVWEAKKALEIRPNFNWDKGSAARWVLLHQDPDCLPVYIGDDKTDESAFKALKGRGITVKVGFDRHSSAQYFVRSANEVGKFLSFFVRARGRKN</sequence>
<dbReference type="Proteomes" id="UP000178744">
    <property type="component" value="Unassembled WGS sequence"/>
</dbReference>
<name>A0A1G1Z6K5_9BACT</name>
<dbReference type="UniPathway" id="UPA00299"/>
<proteinExistence type="inferred from homology"/>
<dbReference type="GO" id="GO:0004805">
    <property type="term" value="F:trehalose-phosphatase activity"/>
    <property type="evidence" value="ECO:0007669"/>
    <property type="project" value="UniProtKB-EC"/>
</dbReference>
<organism evidence="5 6">
    <name type="scientific">Candidatus Colwellbacteria bacterium RIFCSPLOWO2_01_FULL_48_10</name>
    <dbReference type="NCBI Taxonomy" id="1797690"/>
    <lineage>
        <taxon>Bacteria</taxon>
        <taxon>Candidatus Colwelliibacteriota</taxon>
    </lineage>
</organism>
<evidence type="ECO:0000256" key="2">
    <source>
        <dbReference type="ARBA" id="ARBA00008770"/>
    </source>
</evidence>
<protein>
    <recommendedName>
        <fullName evidence="4">Trehalose 6-phosphate phosphatase</fullName>
        <ecNumber evidence="4">3.1.3.12</ecNumber>
    </recommendedName>
</protein>
<dbReference type="GO" id="GO:0046872">
    <property type="term" value="F:metal ion binding"/>
    <property type="evidence" value="ECO:0007669"/>
    <property type="project" value="UniProtKB-KW"/>
</dbReference>
<comment type="pathway">
    <text evidence="1 4">Glycan biosynthesis; trehalose biosynthesis.</text>
</comment>
<keyword evidence="4" id="KW-0460">Magnesium</keyword>
<keyword evidence="3 4" id="KW-0378">Hydrolase</keyword>
<comment type="cofactor">
    <cofactor evidence="4">
        <name>Mg(2+)</name>
        <dbReference type="ChEBI" id="CHEBI:18420"/>
    </cofactor>
</comment>
<dbReference type="NCBIfam" id="TIGR01484">
    <property type="entry name" value="HAD-SF-IIB"/>
    <property type="match status" value="1"/>
</dbReference>
<comment type="function">
    <text evidence="4">Removes the phosphate from trehalose 6-phosphate to produce free trehalose.</text>
</comment>
<dbReference type="Pfam" id="PF02358">
    <property type="entry name" value="Trehalose_PPase"/>
    <property type="match status" value="1"/>
</dbReference>
<dbReference type="PANTHER" id="PTHR43768:SF3">
    <property type="entry name" value="TREHALOSE 6-PHOSPHATE PHOSPHATASE"/>
    <property type="match status" value="1"/>
</dbReference>
<dbReference type="EMBL" id="MHIY01000004">
    <property type="protein sequence ID" value="OGY60263.1"/>
    <property type="molecule type" value="Genomic_DNA"/>
</dbReference>